<keyword evidence="13" id="KW-1185">Reference proteome</keyword>
<dbReference type="PANTHER" id="PTHR19370">
    <property type="entry name" value="NADH-CYTOCHROME B5 REDUCTASE"/>
    <property type="match status" value="1"/>
</dbReference>
<dbReference type="InterPro" id="IPR008333">
    <property type="entry name" value="Cbr1-like_FAD-bd_dom"/>
</dbReference>
<reference evidence="12 13" key="1">
    <citation type="journal article" date="2024" name="J. Plant Pathol.">
        <title>Sequence and assembly of the genome of Seiridium unicorne, isolate CBS 538.82, causal agent of cypress canker disease.</title>
        <authorList>
            <person name="Scali E."/>
            <person name="Rocca G.D."/>
            <person name="Danti R."/>
            <person name="Garbelotto M."/>
            <person name="Barberini S."/>
            <person name="Baroncelli R."/>
            <person name="Emiliani G."/>
        </authorList>
    </citation>
    <scope>NUCLEOTIDE SEQUENCE [LARGE SCALE GENOMIC DNA]</scope>
    <source>
        <strain evidence="12 13">BM-138-508</strain>
    </source>
</reference>
<dbReference type="PANTHER" id="PTHR19370:SF101">
    <property type="entry name" value="NADH-CYTOCHROME B5 REDUCTASE"/>
    <property type="match status" value="1"/>
</dbReference>
<feature type="transmembrane region" description="Helical" evidence="10">
    <location>
        <begin position="17"/>
        <end position="35"/>
    </location>
</feature>
<organism evidence="12 13">
    <name type="scientific">Seiridium unicorne</name>
    <dbReference type="NCBI Taxonomy" id="138068"/>
    <lineage>
        <taxon>Eukaryota</taxon>
        <taxon>Fungi</taxon>
        <taxon>Dikarya</taxon>
        <taxon>Ascomycota</taxon>
        <taxon>Pezizomycotina</taxon>
        <taxon>Sordariomycetes</taxon>
        <taxon>Xylariomycetidae</taxon>
        <taxon>Amphisphaeriales</taxon>
        <taxon>Sporocadaceae</taxon>
        <taxon>Seiridium</taxon>
    </lineage>
</organism>
<comment type="cofactor">
    <cofactor evidence="1 9">
        <name>FAD</name>
        <dbReference type="ChEBI" id="CHEBI:57692"/>
    </cofactor>
</comment>
<gene>
    <name evidence="12" type="ORF">SUNI508_12592</name>
</gene>
<dbReference type="PRINTS" id="PR00406">
    <property type="entry name" value="CYTB5RDTASE"/>
</dbReference>
<feature type="domain" description="FAD-binding FR-type" evidence="11">
    <location>
        <begin position="55"/>
        <end position="159"/>
    </location>
</feature>
<dbReference type="EMBL" id="JARVKF010000005">
    <property type="protein sequence ID" value="KAK9426138.1"/>
    <property type="molecule type" value="Genomic_DNA"/>
</dbReference>
<evidence type="ECO:0000256" key="1">
    <source>
        <dbReference type="ARBA" id="ARBA00001974"/>
    </source>
</evidence>
<dbReference type="Gene3D" id="2.40.30.10">
    <property type="entry name" value="Translation factors"/>
    <property type="match status" value="1"/>
</dbReference>
<keyword evidence="5 9" id="KW-0274">FAD</keyword>
<protein>
    <recommendedName>
        <fullName evidence="9">NADH-cytochrome b5 reductase</fullName>
        <ecNumber evidence="9">1.6.2.2</ecNumber>
    </recommendedName>
</protein>
<evidence type="ECO:0000313" key="13">
    <source>
        <dbReference type="Proteomes" id="UP001408356"/>
    </source>
</evidence>
<evidence type="ECO:0000256" key="8">
    <source>
        <dbReference type="ARBA" id="ARBA00023136"/>
    </source>
</evidence>
<dbReference type="CDD" id="cd06183">
    <property type="entry name" value="cyt_b5_reduct_like"/>
    <property type="match status" value="1"/>
</dbReference>
<dbReference type="PROSITE" id="PS51384">
    <property type="entry name" value="FAD_FR"/>
    <property type="match status" value="1"/>
</dbReference>
<dbReference type="Gene3D" id="3.40.50.80">
    <property type="entry name" value="Nucleotide-binding domain of ferredoxin-NADP reductase (FNR) module"/>
    <property type="match status" value="1"/>
</dbReference>
<comment type="caution">
    <text evidence="12">The sequence shown here is derived from an EMBL/GenBank/DDBJ whole genome shotgun (WGS) entry which is preliminary data.</text>
</comment>
<evidence type="ECO:0000256" key="3">
    <source>
        <dbReference type="ARBA" id="ARBA00006105"/>
    </source>
</evidence>
<dbReference type="Pfam" id="PF00970">
    <property type="entry name" value="FAD_binding_6"/>
    <property type="match status" value="1"/>
</dbReference>
<dbReference type="InterPro" id="IPR017927">
    <property type="entry name" value="FAD-bd_FR_type"/>
</dbReference>
<evidence type="ECO:0000259" key="11">
    <source>
        <dbReference type="PROSITE" id="PS51384"/>
    </source>
</evidence>
<dbReference type="SUPFAM" id="SSF63380">
    <property type="entry name" value="Riboflavin synthase domain-like"/>
    <property type="match status" value="1"/>
</dbReference>
<keyword evidence="4 9" id="KW-0285">Flavoprotein</keyword>
<evidence type="ECO:0000256" key="7">
    <source>
        <dbReference type="ARBA" id="ARBA00023027"/>
    </source>
</evidence>
<evidence type="ECO:0000256" key="4">
    <source>
        <dbReference type="ARBA" id="ARBA00022630"/>
    </source>
</evidence>
<keyword evidence="7 9" id="KW-0520">NAD</keyword>
<proteinExistence type="inferred from homology"/>
<keyword evidence="10" id="KW-1133">Transmembrane helix</keyword>
<dbReference type="InterPro" id="IPR001433">
    <property type="entry name" value="OxRdtase_FAD/NAD-bd"/>
</dbReference>
<dbReference type="InterPro" id="IPR001709">
    <property type="entry name" value="Flavoprot_Pyr_Nucl_cyt_Rdtase"/>
</dbReference>
<dbReference type="InterPro" id="IPR001834">
    <property type="entry name" value="CBR-like"/>
</dbReference>
<keyword evidence="6 9" id="KW-0560">Oxidoreductase</keyword>
<evidence type="ECO:0000256" key="9">
    <source>
        <dbReference type="RuleBase" id="RU361226"/>
    </source>
</evidence>
<dbReference type="PRINTS" id="PR00371">
    <property type="entry name" value="FPNCR"/>
</dbReference>
<dbReference type="SUPFAM" id="SSF52343">
    <property type="entry name" value="Ferredoxin reductase-like, C-terminal NADP-linked domain"/>
    <property type="match status" value="1"/>
</dbReference>
<dbReference type="Proteomes" id="UP001408356">
    <property type="component" value="Unassembled WGS sequence"/>
</dbReference>
<evidence type="ECO:0000313" key="12">
    <source>
        <dbReference type="EMBL" id="KAK9426138.1"/>
    </source>
</evidence>
<evidence type="ECO:0000256" key="6">
    <source>
        <dbReference type="ARBA" id="ARBA00023002"/>
    </source>
</evidence>
<dbReference type="InterPro" id="IPR039261">
    <property type="entry name" value="FNR_nucleotide-bd"/>
</dbReference>
<evidence type="ECO:0000256" key="5">
    <source>
        <dbReference type="ARBA" id="ARBA00022827"/>
    </source>
</evidence>
<dbReference type="Pfam" id="PF00175">
    <property type="entry name" value="NAD_binding_1"/>
    <property type="match status" value="1"/>
</dbReference>
<name>A0ABR2VGS0_9PEZI</name>
<evidence type="ECO:0000256" key="10">
    <source>
        <dbReference type="SAM" id="Phobius"/>
    </source>
</evidence>
<evidence type="ECO:0000256" key="2">
    <source>
        <dbReference type="ARBA" id="ARBA00004572"/>
    </source>
</evidence>
<keyword evidence="8 10" id="KW-0472">Membrane</keyword>
<accession>A0ABR2VGS0</accession>
<dbReference type="InterPro" id="IPR017938">
    <property type="entry name" value="Riboflavin_synthase-like_b-brl"/>
</dbReference>
<sequence length="297" mass="32177">MSKVAAALQQPLRQGRIPAVIGTVAAAGLGIAIYSRTMRSAHADSGEPRKLITGPVFTSLPLASSEAVNHNTKRLRFQLPEGTISGFPTTSAVLTFSWPKGSWTPVVRPYTPINSPDEPGVLELMVKHYPGGKASTHLHSLSPGDSLFFLARIPGFAYKPNQFPHVTLIAGGAGITPIYQLASSIIRDPSDKTRVDLVFGVNSDADVLMKEEFESWEKQYPDRFRATYVVSRPSESSPYPKGYVTKELLANVAGPAKPDSKVFVCGPPAMETALVGSWTQKGVLAELGYRKDQVHKF</sequence>
<comment type="similarity">
    <text evidence="3 9">Belongs to the flavoprotein pyridine nucleotide cytochrome reductase family.</text>
</comment>
<dbReference type="EC" id="1.6.2.2" evidence="9"/>
<comment type="catalytic activity">
    <reaction evidence="9">
        <text>2 Fe(III)-[cytochrome b5] + NADH = 2 Fe(II)-[cytochrome b5] + NAD(+) + H(+)</text>
        <dbReference type="Rhea" id="RHEA:46680"/>
        <dbReference type="Rhea" id="RHEA-COMP:10438"/>
        <dbReference type="Rhea" id="RHEA-COMP:10439"/>
        <dbReference type="ChEBI" id="CHEBI:15378"/>
        <dbReference type="ChEBI" id="CHEBI:29033"/>
        <dbReference type="ChEBI" id="CHEBI:29034"/>
        <dbReference type="ChEBI" id="CHEBI:57540"/>
        <dbReference type="ChEBI" id="CHEBI:57945"/>
        <dbReference type="EC" id="1.6.2.2"/>
    </reaction>
</comment>
<comment type="subcellular location">
    <subcellularLocation>
        <location evidence="2">Mitochondrion outer membrane</location>
        <topology evidence="2">Single-pass membrane protein</topology>
    </subcellularLocation>
</comment>
<keyword evidence="10" id="KW-0812">Transmembrane</keyword>